<sequence>MNNITNHAATDTASNAVDNTFNTTATKRTFRLGGEREINRLGYGAMRLTGQPANFGPYPQWEAGKALLQRAVELGVNFFDSARAYGPEWADKIIAEALHPYDKQVMIATKGGVDKLAPDQIVTDGRPQTLEAQIDAALSNLKVEQIELFQLHRVDPNVPIEDSVGAIDRARLAGKVRFIGLSNVDREQLDRALTVAPIASIQNRFNQAEQAQSALVDYTATKGIAFIPYGPLGAHPMRQGAGLKAQQALVWLLKRSPNIIVIPGTTSVAHLEENLAAWHLM</sequence>
<evidence type="ECO:0000313" key="4">
    <source>
        <dbReference type="Proteomes" id="UP000319732"/>
    </source>
</evidence>
<dbReference type="Pfam" id="PF00248">
    <property type="entry name" value="Aldo_ket_red"/>
    <property type="match status" value="1"/>
</dbReference>
<dbReference type="Proteomes" id="UP000319732">
    <property type="component" value="Unassembled WGS sequence"/>
</dbReference>
<proteinExistence type="predicted"/>
<protein>
    <submittedName>
        <fullName evidence="3">Aldo/keto reductase</fullName>
    </submittedName>
</protein>
<dbReference type="InterPro" id="IPR036812">
    <property type="entry name" value="NAD(P)_OxRdtase_dom_sf"/>
</dbReference>
<dbReference type="CDD" id="cd19088">
    <property type="entry name" value="AKR_AKR13B1"/>
    <property type="match status" value="1"/>
</dbReference>
<dbReference type="InterPro" id="IPR050791">
    <property type="entry name" value="Aldo-Keto_reductase"/>
</dbReference>
<evidence type="ECO:0000313" key="3">
    <source>
        <dbReference type="EMBL" id="TQV78029.1"/>
    </source>
</evidence>
<dbReference type="EMBL" id="VHSG01000013">
    <property type="protein sequence ID" value="TQV78029.1"/>
    <property type="molecule type" value="Genomic_DNA"/>
</dbReference>
<name>A0A545TLD9_9GAMM</name>
<keyword evidence="1" id="KW-0560">Oxidoreductase</keyword>
<dbReference type="InterPro" id="IPR023210">
    <property type="entry name" value="NADP_OxRdtase_dom"/>
</dbReference>
<evidence type="ECO:0000259" key="2">
    <source>
        <dbReference type="Pfam" id="PF00248"/>
    </source>
</evidence>
<dbReference type="Gene3D" id="3.20.20.100">
    <property type="entry name" value="NADP-dependent oxidoreductase domain"/>
    <property type="match status" value="1"/>
</dbReference>
<dbReference type="PANTHER" id="PTHR43625:SF40">
    <property type="entry name" value="ALDO-KETO REDUCTASE YAKC [NADP(+)]"/>
    <property type="match status" value="1"/>
</dbReference>
<reference evidence="3 4" key="1">
    <citation type="submission" date="2019-06" db="EMBL/GenBank/DDBJ databases">
        <title>Whole genome sequence for Cellvibrionaceae sp. R142.</title>
        <authorList>
            <person name="Wang G."/>
        </authorList>
    </citation>
    <scope>NUCLEOTIDE SEQUENCE [LARGE SCALE GENOMIC DNA]</scope>
    <source>
        <strain evidence="3 4">R142</strain>
    </source>
</reference>
<dbReference type="RefSeq" id="WP_142904808.1">
    <property type="nucleotide sequence ID" value="NZ_ML660094.1"/>
</dbReference>
<evidence type="ECO:0000256" key="1">
    <source>
        <dbReference type="ARBA" id="ARBA00023002"/>
    </source>
</evidence>
<dbReference type="SUPFAM" id="SSF51430">
    <property type="entry name" value="NAD(P)-linked oxidoreductase"/>
    <property type="match status" value="1"/>
</dbReference>
<dbReference type="PANTHER" id="PTHR43625">
    <property type="entry name" value="AFLATOXIN B1 ALDEHYDE REDUCTASE"/>
    <property type="match status" value="1"/>
</dbReference>
<dbReference type="AlphaFoldDB" id="A0A545TLD9"/>
<keyword evidence="4" id="KW-1185">Reference proteome</keyword>
<dbReference type="GO" id="GO:0005737">
    <property type="term" value="C:cytoplasm"/>
    <property type="evidence" value="ECO:0007669"/>
    <property type="project" value="TreeGrafter"/>
</dbReference>
<organism evidence="3 4">
    <name type="scientific">Exilibacterium tricleocarpae</name>
    <dbReference type="NCBI Taxonomy" id="2591008"/>
    <lineage>
        <taxon>Bacteria</taxon>
        <taxon>Pseudomonadati</taxon>
        <taxon>Pseudomonadota</taxon>
        <taxon>Gammaproteobacteria</taxon>
        <taxon>Cellvibrionales</taxon>
        <taxon>Cellvibrionaceae</taxon>
        <taxon>Exilibacterium</taxon>
    </lineage>
</organism>
<gene>
    <name evidence="3" type="ORF">FKG94_13175</name>
</gene>
<comment type="caution">
    <text evidence="3">The sequence shown here is derived from an EMBL/GenBank/DDBJ whole genome shotgun (WGS) entry which is preliminary data.</text>
</comment>
<feature type="domain" description="NADP-dependent oxidoreductase" evidence="2">
    <location>
        <begin position="40"/>
        <end position="234"/>
    </location>
</feature>
<accession>A0A545TLD9</accession>
<dbReference type="OrthoDB" id="9772407at2"/>
<dbReference type="GO" id="GO:0016491">
    <property type="term" value="F:oxidoreductase activity"/>
    <property type="evidence" value="ECO:0007669"/>
    <property type="project" value="UniProtKB-KW"/>
</dbReference>